<gene>
    <name evidence="2" type="ordered locus">PCC_0247</name>
</gene>
<keyword evidence="2" id="KW-0808">Transferase</keyword>
<dbReference type="InterPro" id="IPR029063">
    <property type="entry name" value="SAM-dependent_MTases_sf"/>
</dbReference>
<dbReference type="Pfam" id="PF13649">
    <property type="entry name" value="Methyltransf_25"/>
    <property type="match status" value="1"/>
</dbReference>
<proteinExistence type="predicted"/>
<protein>
    <submittedName>
        <fullName evidence="2">Generic methyl-transferase</fullName>
    </submittedName>
</protein>
<dbReference type="RefSeq" id="YP_002048906.1">
    <property type="nucleotide sequence ID" value="NC_011087.1"/>
</dbReference>
<evidence type="ECO:0000313" key="2">
    <source>
        <dbReference type="EMBL" id="ACB42696.1"/>
    </source>
</evidence>
<dbReference type="PANTHER" id="PTHR43591">
    <property type="entry name" value="METHYLTRANSFERASE"/>
    <property type="match status" value="1"/>
</dbReference>
<reference evidence="2" key="2">
    <citation type="journal article" date="2008" name="Curr. Biol.">
        <title>Chromatophore genome sequence of Paulinella sheds light on acquisition of photosynthesis by eukaryotes.</title>
        <authorList>
            <person name="Nowack E.C.M."/>
            <person name="Melkonian M."/>
            <person name="Gloeckner G."/>
        </authorList>
    </citation>
    <scope>NUCLEOTIDE SEQUENCE [LARGE SCALE GENOMIC DNA]</scope>
</reference>
<dbReference type="InterPro" id="IPR041698">
    <property type="entry name" value="Methyltransf_25"/>
</dbReference>
<reference evidence="2" key="1">
    <citation type="submission" date="2007-08" db="EMBL/GenBank/DDBJ databases">
        <authorList>
            <person name="Gloeckner G."/>
            <person name="Nowack E."/>
            <person name="Melkonian M."/>
        </authorList>
    </citation>
    <scope>NUCLEOTIDE SEQUENCE</scope>
</reference>
<feature type="domain" description="Methyltransferase" evidence="1">
    <location>
        <begin position="196"/>
        <end position="293"/>
    </location>
</feature>
<organism evidence="2">
    <name type="scientific">Paulinella chromatophora</name>
    <dbReference type="NCBI Taxonomy" id="39717"/>
    <lineage>
        <taxon>Eukaryota</taxon>
        <taxon>Sar</taxon>
        <taxon>Rhizaria</taxon>
        <taxon>Cercozoa</taxon>
        <taxon>Imbricatea</taxon>
        <taxon>Silicofilosea</taxon>
        <taxon>Euglyphida</taxon>
        <taxon>Paulinellidae</taxon>
        <taxon>Paulinella</taxon>
    </lineage>
</organism>
<dbReference type="GO" id="GO:0016740">
    <property type="term" value="F:transferase activity"/>
    <property type="evidence" value="ECO:0007669"/>
    <property type="project" value="UniProtKB-KW"/>
</dbReference>
<dbReference type="CDD" id="cd02440">
    <property type="entry name" value="AdoMet_MTases"/>
    <property type="match status" value="1"/>
</dbReference>
<accession>B1X427</accession>
<dbReference type="GeneID" id="6481387"/>
<name>B1X427_PAUCH</name>
<dbReference type="PANTHER" id="PTHR43591:SF110">
    <property type="entry name" value="RHODANESE DOMAIN-CONTAINING PROTEIN"/>
    <property type="match status" value="1"/>
</dbReference>
<dbReference type="AlphaFoldDB" id="B1X427"/>
<dbReference type="EMBL" id="CP000815">
    <property type="protein sequence ID" value="ACB42696.1"/>
    <property type="molecule type" value="Genomic_DNA"/>
</dbReference>
<geneLocation type="organellar chromatophore" evidence="2"/>
<sequence>MGLIMHNDSIMTNTITKLMYETLQTSKSLIGLAHKEVSTRLMTLLAPEGKPATKAIPPGMLKDLQSSIELLLQADWDDVERGIYPASLLFDTPWLNWISIYPLLCLDMPVTWNRRKRHDVRDLPSCHNNFDYPNYYMQNFHHQTDGYLSDHSANIYDLQVEILFNGTADVMRRRILSPLISGLKKFDSKSPWQIQILDIATGTGRTLHQISMALPHAQLIGIDLSAPYLRQANYLFTTKQKELFQLIQGNAERLPFGDNTIEGVTCVFLLHELPAEVRQNVLNECFRIIKSGGVLVLADSVQLSDSSEFTVAMENFRSVFHEPYYYSYINDNIDKRLEDAGFNKIKAKSYFMTRVWSATKPG</sequence>
<keyword evidence="2" id="KW-0934">Plastid</keyword>
<dbReference type="SUPFAM" id="SSF53335">
    <property type="entry name" value="S-adenosyl-L-methionine-dependent methyltransferases"/>
    <property type="match status" value="1"/>
</dbReference>
<evidence type="ECO:0000259" key="1">
    <source>
        <dbReference type="Pfam" id="PF13649"/>
    </source>
</evidence>
<dbReference type="Gene3D" id="3.40.50.150">
    <property type="entry name" value="Vaccinia Virus protein VP39"/>
    <property type="match status" value="1"/>
</dbReference>